<protein>
    <recommendedName>
        <fullName evidence="1">ATPase AAA-type core domain-containing protein</fullName>
    </recommendedName>
</protein>
<sequence>MKDRKLLEIINSLKSSITFVDFRSISIEDRGSSKYILSTFRFTSDQLDVIKWRQEQLNNIKPKQNRFKFNLEVLGFDDWESKWKQISQQKWNLQWNEMVIYNKTFSSPPRRVFTAQDYNKTCSIEIYYNLENPGIIHETLELLAKDLEKEGVNNIYSLISRFHEIENYGKNNHLFVAFIIPIPLKIYFDTLSFYNNYFFARFQFHESFKNSKLYIKLTSADELNEYKHEIKLSLKSPSLESLGNSFYQDEIYFRVPDKTSISLGKEARYKIYMPRINLGFIIDYEDHLKTIIRKKSEYLSLIPASIQEIFASINSFDMSDIQKFNSNTIDFLKSMNLERIRELFEKIKNQIDWLLHQNSKMILKEYSRELANRNSAEIFWVFRDMLIIILNDSINDDIIHDEVLEDKANDLIIKYGLGEFDEYAVLLHIEEPFVDFKLEISRFVEDIYHNILNCTPYSGYNNQIIKLRERHIVFPKRDSICEISLDSERSCFFHLFLNDTSRFKHKTVFITFSRPKDVNQMWESIDSELIENLALLLDRALKMSSIKVIGDVFLPISISSKMSQKLGDGTMISEEDSKWISQLRFKAKNTKEKLGFDFKNLNIFIGKNNSGKSHSLTSCFLKIKSGVYFDFPERARKFKENHKGVAILDMFYIPERRVISKSFINVQSLKEELKLFFKDISNLKSDVYLKLEGGEVSPENDKDIFWKIPDLLRLVDLCLIQDNEINNLSEEGRTLFSLGNYFFRSLEKIYNSWKYWIEFFFPDIEVNPPQGTERGRRKTSSFKDKSLGINISNWKWFGSGTQQLLNMIFLIEFLKFGPSINYKQLQGDLENQNYENAFNYTYLERNCRILFIDEPEVSLHPGLQKKFFEYIYDASKFIQVFIATQSPYFLSISNFLERDINLVLCQKRESHENPFSHKIIKKKDLILIYNDIFHYSIKEVANFLSTDDYYY</sequence>
<dbReference type="PANTHER" id="PTHR43581">
    <property type="entry name" value="ATP/GTP PHOSPHATASE"/>
    <property type="match status" value="1"/>
</dbReference>
<feature type="domain" description="ATPase AAA-type core" evidence="1">
    <location>
        <begin position="601"/>
        <end position="891"/>
    </location>
</feature>
<dbReference type="AlphaFoldDB" id="A0A0F9PIB8"/>
<evidence type="ECO:0000259" key="1">
    <source>
        <dbReference type="Pfam" id="PF13304"/>
    </source>
</evidence>
<name>A0A0F9PIB8_9ZZZZ</name>
<proteinExistence type="predicted"/>
<dbReference type="GO" id="GO:0016887">
    <property type="term" value="F:ATP hydrolysis activity"/>
    <property type="evidence" value="ECO:0007669"/>
    <property type="project" value="InterPro"/>
</dbReference>
<organism evidence="2">
    <name type="scientific">marine sediment metagenome</name>
    <dbReference type="NCBI Taxonomy" id="412755"/>
    <lineage>
        <taxon>unclassified sequences</taxon>
        <taxon>metagenomes</taxon>
        <taxon>ecological metagenomes</taxon>
    </lineage>
</organism>
<feature type="non-terminal residue" evidence="2">
    <location>
        <position position="951"/>
    </location>
</feature>
<comment type="caution">
    <text evidence="2">The sequence shown here is derived from an EMBL/GenBank/DDBJ whole genome shotgun (WGS) entry which is preliminary data.</text>
</comment>
<reference evidence="2" key="1">
    <citation type="journal article" date="2015" name="Nature">
        <title>Complex archaea that bridge the gap between prokaryotes and eukaryotes.</title>
        <authorList>
            <person name="Spang A."/>
            <person name="Saw J.H."/>
            <person name="Jorgensen S.L."/>
            <person name="Zaremba-Niedzwiedzka K."/>
            <person name="Martijn J."/>
            <person name="Lind A.E."/>
            <person name="van Eijk R."/>
            <person name="Schleper C."/>
            <person name="Guy L."/>
            <person name="Ettema T.J."/>
        </authorList>
    </citation>
    <scope>NUCLEOTIDE SEQUENCE</scope>
</reference>
<dbReference type="GO" id="GO:0005524">
    <property type="term" value="F:ATP binding"/>
    <property type="evidence" value="ECO:0007669"/>
    <property type="project" value="InterPro"/>
</dbReference>
<dbReference type="InterPro" id="IPR051396">
    <property type="entry name" value="Bact_Antivir_Def_Nuclease"/>
</dbReference>
<dbReference type="EMBL" id="LAZR01002899">
    <property type="protein sequence ID" value="KKN24232.1"/>
    <property type="molecule type" value="Genomic_DNA"/>
</dbReference>
<dbReference type="Gene3D" id="3.40.50.300">
    <property type="entry name" value="P-loop containing nucleotide triphosphate hydrolases"/>
    <property type="match status" value="1"/>
</dbReference>
<dbReference type="PANTHER" id="PTHR43581:SF4">
    <property type="entry name" value="ATP_GTP PHOSPHATASE"/>
    <property type="match status" value="1"/>
</dbReference>
<dbReference type="InterPro" id="IPR003959">
    <property type="entry name" value="ATPase_AAA_core"/>
</dbReference>
<accession>A0A0F9PIB8</accession>
<dbReference type="Pfam" id="PF13304">
    <property type="entry name" value="AAA_21"/>
    <property type="match status" value="1"/>
</dbReference>
<evidence type="ECO:0000313" key="2">
    <source>
        <dbReference type="EMBL" id="KKN24232.1"/>
    </source>
</evidence>
<gene>
    <name evidence="2" type="ORF">LCGC14_0897030</name>
</gene>
<dbReference type="SUPFAM" id="SSF52540">
    <property type="entry name" value="P-loop containing nucleoside triphosphate hydrolases"/>
    <property type="match status" value="1"/>
</dbReference>
<dbReference type="InterPro" id="IPR027417">
    <property type="entry name" value="P-loop_NTPase"/>
</dbReference>